<sequence length="105" mass="11983">VFAEKIGLNVKNFLSLLKSTPAYSCAMDVKGRKMIEKDFKPQSRIIQHNKDLNIILKYAKKMGQELPLTRIHKKILEEIIIAGEGEMDNSIVVKYIKNLKVGNKL</sequence>
<reference evidence="2" key="1">
    <citation type="journal article" date="2014" name="Front. Microbiol.">
        <title>High frequency of phylogenetically diverse reductive dehalogenase-homologous genes in deep subseafloor sedimentary metagenomes.</title>
        <authorList>
            <person name="Kawai M."/>
            <person name="Futagami T."/>
            <person name="Toyoda A."/>
            <person name="Takaki Y."/>
            <person name="Nishi S."/>
            <person name="Hori S."/>
            <person name="Arai W."/>
            <person name="Tsubouchi T."/>
            <person name="Morono Y."/>
            <person name="Uchiyama I."/>
            <person name="Ito T."/>
            <person name="Fujiyama A."/>
            <person name="Inagaki F."/>
            <person name="Takami H."/>
        </authorList>
    </citation>
    <scope>NUCLEOTIDE SEQUENCE</scope>
    <source>
        <strain evidence="2">Expedition CK06-06</strain>
    </source>
</reference>
<proteinExistence type="predicted"/>
<name>X1EHB6_9ZZZZ</name>
<protein>
    <recommendedName>
        <fullName evidence="1">3-hydroxyisobutyrate dehydrogenase-like NAD-binding domain-containing protein</fullName>
    </recommendedName>
</protein>
<dbReference type="Gene3D" id="1.10.1040.10">
    <property type="entry name" value="N-(1-d-carboxylethyl)-l-norvaline Dehydrogenase, domain 2"/>
    <property type="match status" value="1"/>
</dbReference>
<evidence type="ECO:0000259" key="1">
    <source>
        <dbReference type="Pfam" id="PF14833"/>
    </source>
</evidence>
<feature type="non-terminal residue" evidence="2">
    <location>
        <position position="1"/>
    </location>
</feature>
<dbReference type="InterPro" id="IPR013328">
    <property type="entry name" value="6PGD_dom2"/>
</dbReference>
<dbReference type="AlphaFoldDB" id="X1EHB6"/>
<dbReference type="PANTHER" id="PTHR43060">
    <property type="entry name" value="3-HYDROXYISOBUTYRATE DEHYDROGENASE-LIKE 1, MITOCHONDRIAL-RELATED"/>
    <property type="match status" value="1"/>
</dbReference>
<gene>
    <name evidence="2" type="ORF">S03H2_04268</name>
</gene>
<accession>X1EHB6</accession>
<dbReference type="PANTHER" id="PTHR43060:SF15">
    <property type="entry name" value="3-HYDROXYISOBUTYRATE DEHYDROGENASE-LIKE 1, MITOCHONDRIAL-RELATED"/>
    <property type="match status" value="1"/>
</dbReference>
<feature type="domain" description="3-hydroxyisobutyrate dehydrogenase-like NAD-binding" evidence="1">
    <location>
        <begin position="1"/>
        <end position="96"/>
    </location>
</feature>
<dbReference type="InterPro" id="IPR029154">
    <property type="entry name" value="HIBADH-like_NADP-bd"/>
</dbReference>
<dbReference type="SUPFAM" id="SSF48179">
    <property type="entry name" value="6-phosphogluconate dehydrogenase C-terminal domain-like"/>
    <property type="match status" value="1"/>
</dbReference>
<dbReference type="GO" id="GO:0051287">
    <property type="term" value="F:NAD binding"/>
    <property type="evidence" value="ECO:0007669"/>
    <property type="project" value="InterPro"/>
</dbReference>
<organism evidence="2">
    <name type="scientific">marine sediment metagenome</name>
    <dbReference type="NCBI Taxonomy" id="412755"/>
    <lineage>
        <taxon>unclassified sequences</taxon>
        <taxon>metagenomes</taxon>
        <taxon>ecological metagenomes</taxon>
    </lineage>
</organism>
<dbReference type="Pfam" id="PF14833">
    <property type="entry name" value="NAD_binding_11"/>
    <property type="match status" value="1"/>
</dbReference>
<dbReference type="InterPro" id="IPR008927">
    <property type="entry name" value="6-PGluconate_DH-like_C_sf"/>
</dbReference>
<comment type="caution">
    <text evidence="2">The sequence shown here is derived from an EMBL/GenBank/DDBJ whole genome shotgun (WGS) entry which is preliminary data.</text>
</comment>
<evidence type="ECO:0000313" key="2">
    <source>
        <dbReference type="EMBL" id="GAH19775.1"/>
    </source>
</evidence>
<dbReference type="EMBL" id="BARU01001673">
    <property type="protein sequence ID" value="GAH19775.1"/>
    <property type="molecule type" value="Genomic_DNA"/>
</dbReference>